<dbReference type="KEGG" id="lcc:B488_06320"/>
<dbReference type="HOGENOM" id="CLU_3291920_0_0_5"/>
<proteinExistence type="predicted"/>
<protein>
    <submittedName>
        <fullName evidence="2">Uncharacterized protein</fullName>
    </submittedName>
</protein>
<dbReference type="STRING" id="1215343.B488_06320"/>
<reference evidence="2 3" key="1">
    <citation type="journal article" date="2012" name="Stand. Genomic Sci.">
        <title>Complete genome sequence of Liberibacter crescens BT-1.</title>
        <authorList>
            <person name="Leonard M.T."/>
            <person name="Fagen J.R."/>
            <person name="Davis-Richardson A.G."/>
            <person name="Davis M.J."/>
            <person name="Triplett E.W."/>
        </authorList>
    </citation>
    <scope>NUCLEOTIDE SEQUENCE [LARGE SCALE GENOMIC DNA]</scope>
    <source>
        <strain evidence="2 3">BT-1</strain>
    </source>
</reference>
<evidence type="ECO:0000313" key="3">
    <source>
        <dbReference type="Proteomes" id="UP000010799"/>
    </source>
</evidence>
<keyword evidence="1" id="KW-0472">Membrane</keyword>
<sequence>MQENKLKVSASFINFFKKITIFLFLLVLLLVLQHTCKEKK</sequence>
<evidence type="ECO:0000313" key="2">
    <source>
        <dbReference type="EMBL" id="AGA64624.1"/>
    </source>
</evidence>
<keyword evidence="1" id="KW-1133">Transmembrane helix</keyword>
<dbReference type="EMBL" id="CP003789">
    <property type="protein sequence ID" value="AGA64624.1"/>
    <property type="molecule type" value="Genomic_DNA"/>
</dbReference>
<organism evidence="2 3">
    <name type="scientific">Liberibacter crescens (strain BT-1)</name>
    <dbReference type="NCBI Taxonomy" id="1215343"/>
    <lineage>
        <taxon>Bacteria</taxon>
        <taxon>Pseudomonadati</taxon>
        <taxon>Pseudomonadota</taxon>
        <taxon>Alphaproteobacteria</taxon>
        <taxon>Hyphomicrobiales</taxon>
        <taxon>Rhizobiaceae</taxon>
        <taxon>Liberibacter</taxon>
    </lineage>
</organism>
<keyword evidence="3" id="KW-1185">Reference proteome</keyword>
<accession>L0ESX2</accession>
<evidence type="ECO:0000256" key="1">
    <source>
        <dbReference type="SAM" id="Phobius"/>
    </source>
</evidence>
<dbReference type="Proteomes" id="UP000010799">
    <property type="component" value="Chromosome"/>
</dbReference>
<dbReference type="PATRIC" id="fig|1215343.11.peg.644"/>
<name>L0ESX2_LIBCB</name>
<keyword evidence="1" id="KW-0812">Transmembrane</keyword>
<feature type="transmembrane region" description="Helical" evidence="1">
    <location>
        <begin position="12"/>
        <end position="32"/>
    </location>
</feature>
<gene>
    <name evidence="2" type="ordered locus">B488_06320</name>
</gene>
<dbReference type="AlphaFoldDB" id="L0ESX2"/>